<accession>A0ABD6EFB9</accession>
<comment type="caution">
    <text evidence="3">The sequence shown here is derived from an EMBL/GenBank/DDBJ whole genome shotgun (WGS) entry which is preliminary data.</text>
</comment>
<feature type="region of interest" description="Disordered" evidence="1">
    <location>
        <begin position="47"/>
        <end position="72"/>
    </location>
</feature>
<proteinExistence type="predicted"/>
<dbReference type="Proteomes" id="UP001608902">
    <property type="component" value="Unassembled WGS sequence"/>
</dbReference>
<dbReference type="EMBL" id="JBGFUD010001832">
    <property type="protein sequence ID" value="MFH4976809.1"/>
    <property type="molecule type" value="Genomic_DNA"/>
</dbReference>
<dbReference type="AlphaFoldDB" id="A0ABD6EFB9"/>
<reference evidence="3 4" key="1">
    <citation type="submission" date="2024-08" db="EMBL/GenBank/DDBJ databases">
        <title>Gnathostoma spinigerum genome.</title>
        <authorList>
            <person name="Gonzalez-Bertolin B."/>
            <person name="Monzon S."/>
            <person name="Zaballos A."/>
            <person name="Jimenez P."/>
            <person name="Dekumyoy P."/>
            <person name="Varona S."/>
            <person name="Cuesta I."/>
            <person name="Sumanam S."/>
            <person name="Adisakwattana P."/>
            <person name="Gasser R.B."/>
            <person name="Hernandez-Gonzalez A."/>
            <person name="Young N.D."/>
            <person name="Perteguer M.J."/>
        </authorList>
    </citation>
    <scope>NUCLEOTIDE SEQUENCE [LARGE SCALE GENOMIC DNA]</scope>
    <source>
        <strain evidence="3">AL3</strain>
        <tissue evidence="3">Liver</tissue>
    </source>
</reference>
<feature type="transmembrane region" description="Helical" evidence="2">
    <location>
        <begin position="78"/>
        <end position="101"/>
    </location>
</feature>
<name>A0ABD6EFB9_9BILA</name>
<sequence>MLDAKNEANDETCNSEMLNTYIKHPSMEEMQVYNDCAEVRPNDASVLLQPSNVSPQSPSVEKETTEESLPSNYEQPSVITKVVVCVIAFIVMTICLGMLFIEF</sequence>
<evidence type="ECO:0000256" key="1">
    <source>
        <dbReference type="SAM" id="MobiDB-lite"/>
    </source>
</evidence>
<organism evidence="3 4">
    <name type="scientific">Gnathostoma spinigerum</name>
    <dbReference type="NCBI Taxonomy" id="75299"/>
    <lineage>
        <taxon>Eukaryota</taxon>
        <taxon>Metazoa</taxon>
        <taxon>Ecdysozoa</taxon>
        <taxon>Nematoda</taxon>
        <taxon>Chromadorea</taxon>
        <taxon>Rhabditida</taxon>
        <taxon>Spirurina</taxon>
        <taxon>Gnathostomatomorpha</taxon>
        <taxon>Gnathostomatoidea</taxon>
        <taxon>Gnathostomatidae</taxon>
        <taxon>Gnathostoma</taxon>
    </lineage>
</organism>
<keyword evidence="2" id="KW-0812">Transmembrane</keyword>
<keyword evidence="2" id="KW-0472">Membrane</keyword>
<keyword evidence="2" id="KW-1133">Transmembrane helix</keyword>
<evidence type="ECO:0000256" key="2">
    <source>
        <dbReference type="SAM" id="Phobius"/>
    </source>
</evidence>
<keyword evidence="4" id="KW-1185">Reference proteome</keyword>
<feature type="compositionally biased region" description="Low complexity" evidence="1">
    <location>
        <begin position="49"/>
        <end position="59"/>
    </location>
</feature>
<protein>
    <submittedName>
        <fullName evidence="3">Uncharacterized protein</fullName>
    </submittedName>
</protein>
<evidence type="ECO:0000313" key="3">
    <source>
        <dbReference type="EMBL" id="MFH4976809.1"/>
    </source>
</evidence>
<gene>
    <name evidence="3" type="ORF">AB6A40_003518</name>
</gene>
<evidence type="ECO:0000313" key="4">
    <source>
        <dbReference type="Proteomes" id="UP001608902"/>
    </source>
</evidence>